<dbReference type="Proteomes" id="UP000605148">
    <property type="component" value="Unassembled WGS sequence"/>
</dbReference>
<evidence type="ECO:0000313" key="2">
    <source>
        <dbReference type="EMBL" id="GGB50263.1"/>
    </source>
</evidence>
<dbReference type="NCBIfam" id="NF041384">
    <property type="entry name" value="YHS_seleno_dom"/>
    <property type="match status" value="1"/>
</dbReference>
<gene>
    <name evidence="2" type="ORF">GCM10011316_22970</name>
</gene>
<proteinExistence type="predicted"/>
<dbReference type="AlphaFoldDB" id="A0A916TJY0"/>
<dbReference type="EMBL" id="BMFA01000006">
    <property type="protein sequence ID" value="GGB50263.1"/>
    <property type="molecule type" value="Genomic_DNA"/>
</dbReference>
<reference evidence="2" key="1">
    <citation type="journal article" date="2014" name="Int. J. Syst. Evol. Microbiol.">
        <title>Complete genome sequence of Corynebacterium casei LMG S-19264T (=DSM 44701T), isolated from a smear-ripened cheese.</title>
        <authorList>
            <consortium name="US DOE Joint Genome Institute (JGI-PGF)"/>
            <person name="Walter F."/>
            <person name="Albersmeier A."/>
            <person name="Kalinowski J."/>
            <person name="Ruckert C."/>
        </authorList>
    </citation>
    <scope>NUCLEOTIDE SEQUENCE</scope>
    <source>
        <strain evidence="2">CGMCC 1.12426</strain>
    </source>
</reference>
<reference evidence="2" key="2">
    <citation type="submission" date="2020-09" db="EMBL/GenBank/DDBJ databases">
        <authorList>
            <person name="Sun Q."/>
            <person name="Zhou Y."/>
        </authorList>
    </citation>
    <scope>NUCLEOTIDE SEQUENCE</scope>
    <source>
        <strain evidence="2">CGMCC 1.12426</strain>
    </source>
</reference>
<protein>
    <recommendedName>
        <fullName evidence="1">YHS domain-containing protein</fullName>
    </recommendedName>
</protein>
<feature type="domain" description="YHS" evidence="1">
    <location>
        <begin position="48"/>
        <end position="92"/>
    </location>
</feature>
<comment type="caution">
    <text evidence="2">The sequence shown here is derived from an EMBL/GenBank/DDBJ whole genome shotgun (WGS) entry which is preliminary data.</text>
</comment>
<organism evidence="2 3">
    <name type="scientific">Roseibium aquae</name>
    <dbReference type="NCBI Taxonomy" id="1323746"/>
    <lineage>
        <taxon>Bacteria</taxon>
        <taxon>Pseudomonadati</taxon>
        <taxon>Pseudomonadota</taxon>
        <taxon>Alphaproteobacteria</taxon>
        <taxon>Hyphomicrobiales</taxon>
        <taxon>Stappiaceae</taxon>
        <taxon>Roseibium</taxon>
    </lineage>
</organism>
<dbReference type="InterPro" id="IPR007029">
    <property type="entry name" value="YHS_dom"/>
</dbReference>
<accession>A0A916TJY0</accession>
<keyword evidence="3" id="KW-1185">Reference proteome</keyword>
<dbReference type="Pfam" id="PF04945">
    <property type="entry name" value="YHS"/>
    <property type="match status" value="1"/>
</dbReference>
<sequence>MHTGDHDMLSLTRLALFAVFLTGSVFLLVADLKAQSPDLAISGYDPVSYFTGRRPVEGSASHSTVHNGRTYHFATAENKARFVGDPERYAPRYDGYCAFGVARGYKVGIDPLSYKVVDGALYLNYSRSVQRQWSRDIPGFIAQANAKWPALKN</sequence>
<name>A0A916TJY0_9HYPH</name>
<evidence type="ECO:0000259" key="1">
    <source>
        <dbReference type="Pfam" id="PF04945"/>
    </source>
</evidence>
<evidence type="ECO:0000313" key="3">
    <source>
        <dbReference type="Proteomes" id="UP000605148"/>
    </source>
</evidence>